<evidence type="ECO:0000313" key="4">
    <source>
        <dbReference type="Proteomes" id="UP000663887"/>
    </source>
</evidence>
<dbReference type="EMBL" id="CAJNRG010005857">
    <property type="protein sequence ID" value="CAF2080787.1"/>
    <property type="molecule type" value="Genomic_DNA"/>
</dbReference>
<organism evidence="2 4">
    <name type="scientific">Rotaria magnacalcarata</name>
    <dbReference type="NCBI Taxonomy" id="392030"/>
    <lineage>
        <taxon>Eukaryota</taxon>
        <taxon>Metazoa</taxon>
        <taxon>Spiralia</taxon>
        <taxon>Gnathifera</taxon>
        <taxon>Rotifera</taxon>
        <taxon>Eurotatoria</taxon>
        <taxon>Bdelloidea</taxon>
        <taxon>Philodinida</taxon>
        <taxon>Philodinidae</taxon>
        <taxon>Rotaria</taxon>
    </lineage>
</organism>
<dbReference type="Proteomes" id="UP000663842">
    <property type="component" value="Unassembled WGS sequence"/>
</dbReference>
<gene>
    <name evidence="3" type="ORF">UXM345_LOCUS20974</name>
    <name evidence="2" type="ORF">XDN619_LOCUS14711</name>
</gene>
<evidence type="ECO:0000313" key="3">
    <source>
        <dbReference type="EMBL" id="CAF4079652.1"/>
    </source>
</evidence>
<dbReference type="InterPro" id="IPR001322">
    <property type="entry name" value="Lamin_tail_dom"/>
</dbReference>
<reference evidence="2" key="1">
    <citation type="submission" date="2021-02" db="EMBL/GenBank/DDBJ databases">
        <authorList>
            <person name="Nowell W R."/>
        </authorList>
    </citation>
    <scope>NUCLEOTIDE SEQUENCE</scope>
</reference>
<name>A0A816SFR2_9BILA</name>
<dbReference type="InterPro" id="IPR036415">
    <property type="entry name" value="Lamin_tail_dom_sf"/>
</dbReference>
<proteinExistence type="predicted"/>
<dbReference type="AlphaFoldDB" id="A0A816SFR2"/>
<dbReference type="Proteomes" id="UP000663887">
    <property type="component" value="Unassembled WGS sequence"/>
</dbReference>
<feature type="domain" description="LTD" evidence="1">
    <location>
        <begin position="444"/>
        <end position="580"/>
    </location>
</feature>
<evidence type="ECO:0000313" key="2">
    <source>
        <dbReference type="EMBL" id="CAF2080787.1"/>
    </source>
</evidence>
<evidence type="ECO:0000259" key="1">
    <source>
        <dbReference type="PROSITE" id="PS51841"/>
    </source>
</evidence>
<protein>
    <recommendedName>
        <fullName evidence="1">LTD domain-containing protein</fullName>
    </recommendedName>
</protein>
<dbReference type="SUPFAM" id="SSF74853">
    <property type="entry name" value="Lamin A/C globular tail domain"/>
    <property type="match status" value="1"/>
</dbReference>
<accession>A0A816SFR2</accession>
<dbReference type="EMBL" id="CAJOBF010003206">
    <property type="protein sequence ID" value="CAF4079652.1"/>
    <property type="molecule type" value="Genomic_DNA"/>
</dbReference>
<comment type="caution">
    <text evidence="2">The sequence shown here is derived from an EMBL/GenBank/DDBJ whole genome shotgun (WGS) entry which is preliminary data.</text>
</comment>
<sequence length="580" mass="67670">MSSSSLQKTEKCETKTYETNKCETKTHETNKCETETHETSKCETESSNRTAIYQPIEKLSNYQFHYMSPLLVKMEQMKTNFSTDHQYEKYSLTELNQRFRYMLDHIHRLETERSKYIDKLAELRHKAFIASINGKEKQQLTLLKADVVDINCAKLDCESDVEFFQLQTQMYQQVTQVGQQSIEQERLKLEHEVNQSTSALASLRSSYAAMEHTIETLRTAFRDTIKQYTMVAKNLSVVKKQTKALRFSLQIGKIEIQFSKALYSKTDFFSMNMDEFAQFWKIEWEQIIKKIRSDFEVLYAAIQKDTIAHYEKKSKLLQIDLERIIEMERVERLEYGKRFEKLQIEHQEVQDKHSYEKAALLKAESFVSKLESEFQAIQIQNETKFEAQLKQVESLNENILIMTSNVEEVERRKIFLAHEIIIYRHLLGKSDIKKTVETTVKKARTYVETLKCVGTIGIECPLECAYISVTNQSTCTAVDISRWRLIRRVDSRVIFEYTIPNGTQVRPGSEFRIYSKLGAEVAQISSNANSFLSSSFQKVTMNDVYTMSIGDRIETQLLNECDQEVSLCIQVAEADWVELV</sequence>
<dbReference type="Gene3D" id="2.60.40.1260">
    <property type="entry name" value="Lamin Tail domain"/>
    <property type="match status" value="1"/>
</dbReference>
<dbReference type="PROSITE" id="PS51841">
    <property type="entry name" value="LTD"/>
    <property type="match status" value="1"/>
</dbReference>